<keyword evidence="5 8" id="KW-1133">Transmembrane helix</keyword>
<evidence type="ECO:0000313" key="10">
    <source>
        <dbReference type="Proteomes" id="UP001244011"/>
    </source>
</evidence>
<comment type="caution">
    <text evidence="9">The sequence shown here is derived from an EMBL/GenBank/DDBJ whole genome shotgun (WGS) entry which is preliminary data.</text>
</comment>
<reference evidence="9" key="1">
    <citation type="submission" date="2023-06" db="EMBL/GenBank/DDBJ databases">
        <title>Genome-scale phylogeny and comparative genomics of the fungal order Sordariales.</title>
        <authorList>
            <consortium name="Lawrence Berkeley National Laboratory"/>
            <person name="Hensen N."/>
            <person name="Bonometti L."/>
            <person name="Westerberg I."/>
            <person name="Brannstrom I.O."/>
            <person name="Guillou S."/>
            <person name="Cros-Aarteil S."/>
            <person name="Calhoun S."/>
            <person name="Haridas S."/>
            <person name="Kuo A."/>
            <person name="Mondo S."/>
            <person name="Pangilinan J."/>
            <person name="Riley R."/>
            <person name="Labutti K."/>
            <person name="Andreopoulos B."/>
            <person name="Lipzen A."/>
            <person name="Chen C."/>
            <person name="Yanf M."/>
            <person name="Daum C."/>
            <person name="Ng V."/>
            <person name="Clum A."/>
            <person name="Steindorff A."/>
            <person name="Ohm R."/>
            <person name="Martin F."/>
            <person name="Silar P."/>
            <person name="Natvig D."/>
            <person name="Lalanne C."/>
            <person name="Gautier V."/>
            <person name="Ament-Velasquez S.L."/>
            <person name="Kruys A."/>
            <person name="Hutchinson M.I."/>
            <person name="Powell A.J."/>
            <person name="Barry K."/>
            <person name="Miller A.N."/>
            <person name="Grigoriev I.V."/>
            <person name="Debuchy R."/>
            <person name="Gladieux P."/>
            <person name="Thoren M.H."/>
            <person name="Johannesson H."/>
        </authorList>
    </citation>
    <scope>NUCLEOTIDE SEQUENCE</scope>
    <source>
        <strain evidence="9">8032-3</strain>
    </source>
</reference>
<feature type="transmembrane region" description="Helical" evidence="8">
    <location>
        <begin position="15"/>
        <end position="37"/>
    </location>
</feature>
<evidence type="ECO:0000256" key="1">
    <source>
        <dbReference type="ARBA" id="ARBA00004141"/>
    </source>
</evidence>
<evidence type="ECO:0000256" key="8">
    <source>
        <dbReference type="SAM" id="Phobius"/>
    </source>
</evidence>
<dbReference type="Proteomes" id="UP001244011">
    <property type="component" value="Unassembled WGS sequence"/>
</dbReference>
<evidence type="ECO:0000256" key="3">
    <source>
        <dbReference type="ARBA" id="ARBA00020822"/>
    </source>
</evidence>
<name>A0AAJ0BU75_9PEZI</name>
<sequence>MAQIPAQTIHRDPQLFYWILFPITLVMILTGVLRHYATILMVTAPKKLDQRAIREQRSLLHGMSLRSSYPVLSQRSFNNRRDALTTAYESGAFLKDPERRGQAPPNPMSDPSSMEGMMGMMKNQMAMIIPNTMIMSWISAFFSGFVIMKLPFPLTIKFKSMLQAGVATKDMDPRWMSSISWYFLCFFGLQSVFNFLLGNDNAASQMAQQMGQMGPQAPQMFGPGVDPDKQFLAEVENLAVIEHYSVLDDVEQRLLEGIEL</sequence>
<dbReference type="GO" id="GO:0072546">
    <property type="term" value="C:EMC complex"/>
    <property type="evidence" value="ECO:0007669"/>
    <property type="project" value="TreeGrafter"/>
</dbReference>
<dbReference type="RefSeq" id="XP_060280783.1">
    <property type="nucleotide sequence ID" value="XM_060431188.1"/>
</dbReference>
<protein>
    <recommendedName>
        <fullName evidence="3 7">ER membrane protein complex subunit 3</fullName>
    </recommendedName>
</protein>
<evidence type="ECO:0000256" key="2">
    <source>
        <dbReference type="ARBA" id="ARBA00005376"/>
    </source>
</evidence>
<accession>A0AAJ0BU75</accession>
<evidence type="ECO:0000256" key="7">
    <source>
        <dbReference type="PIRNR" id="PIRNR010045"/>
    </source>
</evidence>
<evidence type="ECO:0000256" key="5">
    <source>
        <dbReference type="ARBA" id="ARBA00022989"/>
    </source>
</evidence>
<keyword evidence="10" id="KW-1185">Reference proteome</keyword>
<dbReference type="Pfam" id="PF01956">
    <property type="entry name" value="EMC3_TMCO1"/>
    <property type="match status" value="1"/>
</dbReference>
<dbReference type="PIRSF" id="PIRSF010045">
    <property type="entry name" value="DUF850_TM_euk"/>
    <property type="match status" value="1"/>
</dbReference>
<feature type="transmembrane region" description="Helical" evidence="8">
    <location>
        <begin position="127"/>
        <end position="148"/>
    </location>
</feature>
<dbReference type="AlphaFoldDB" id="A0AAJ0BU75"/>
<evidence type="ECO:0000313" key="9">
    <source>
        <dbReference type="EMBL" id="KAK1764570.1"/>
    </source>
</evidence>
<proteinExistence type="inferred from homology"/>
<dbReference type="EMBL" id="MU839019">
    <property type="protein sequence ID" value="KAK1764570.1"/>
    <property type="molecule type" value="Genomic_DNA"/>
</dbReference>
<organism evidence="9 10">
    <name type="scientific">Phialemonium atrogriseum</name>
    <dbReference type="NCBI Taxonomy" id="1093897"/>
    <lineage>
        <taxon>Eukaryota</taxon>
        <taxon>Fungi</taxon>
        <taxon>Dikarya</taxon>
        <taxon>Ascomycota</taxon>
        <taxon>Pezizomycotina</taxon>
        <taxon>Sordariomycetes</taxon>
        <taxon>Sordariomycetidae</taxon>
        <taxon>Cephalothecales</taxon>
        <taxon>Cephalothecaceae</taxon>
        <taxon>Phialemonium</taxon>
    </lineage>
</organism>
<gene>
    <name evidence="9" type="ORF">QBC33DRAFT_580182</name>
</gene>
<dbReference type="PANTHER" id="PTHR13116">
    <property type="entry name" value="ER MEMBRANE PROTEIN COMPLEX SUBUNIT 3"/>
    <property type="match status" value="1"/>
</dbReference>
<evidence type="ECO:0000256" key="6">
    <source>
        <dbReference type="ARBA" id="ARBA00023136"/>
    </source>
</evidence>
<keyword evidence="4 8" id="KW-0812">Transmembrane</keyword>
<dbReference type="PANTHER" id="PTHR13116:SF5">
    <property type="entry name" value="ER MEMBRANE PROTEIN COMPLEX SUBUNIT 3"/>
    <property type="match status" value="1"/>
</dbReference>
<dbReference type="GO" id="GO:0034975">
    <property type="term" value="P:protein folding in endoplasmic reticulum"/>
    <property type="evidence" value="ECO:0007669"/>
    <property type="project" value="TreeGrafter"/>
</dbReference>
<evidence type="ECO:0000256" key="4">
    <source>
        <dbReference type="ARBA" id="ARBA00022692"/>
    </source>
</evidence>
<dbReference type="SMART" id="SM01415">
    <property type="entry name" value="DUF106"/>
    <property type="match status" value="1"/>
</dbReference>
<comment type="similarity">
    <text evidence="2 7">Belongs to the EMC3 family.</text>
</comment>
<dbReference type="InterPro" id="IPR002809">
    <property type="entry name" value="EMC3/TMCO1"/>
</dbReference>
<feature type="transmembrane region" description="Helical" evidence="8">
    <location>
        <begin position="179"/>
        <end position="197"/>
    </location>
</feature>
<dbReference type="InterPro" id="IPR008568">
    <property type="entry name" value="EMC3"/>
</dbReference>
<comment type="function">
    <text evidence="7">The EMC seems to be required for efficient folding of proteins in the endoplasmic reticulum (ER).</text>
</comment>
<keyword evidence="6 8" id="KW-0472">Membrane</keyword>
<comment type="subcellular location">
    <subcellularLocation>
        <location evidence="1">Membrane</location>
        <topology evidence="1">Multi-pass membrane protein</topology>
    </subcellularLocation>
</comment>
<dbReference type="GeneID" id="85314375"/>